<evidence type="ECO:0000256" key="11">
    <source>
        <dbReference type="ARBA" id="ARBA00023204"/>
    </source>
</evidence>
<dbReference type="Pfam" id="PF00645">
    <property type="entry name" value="zf-PARP"/>
    <property type="match status" value="1"/>
</dbReference>
<evidence type="ECO:0000256" key="7">
    <source>
        <dbReference type="ARBA" id="ARBA00022771"/>
    </source>
</evidence>
<evidence type="ECO:0000256" key="3">
    <source>
        <dbReference type="ARBA" id="ARBA00004322"/>
    </source>
</evidence>
<dbReference type="GO" id="GO:0008270">
    <property type="term" value="F:zinc ion binding"/>
    <property type="evidence" value="ECO:0007669"/>
    <property type="project" value="UniProtKB-KW"/>
</dbReference>
<proteinExistence type="predicted"/>
<comment type="subcellular location">
    <subcellularLocation>
        <location evidence="3">Nucleus</location>
        <location evidence="3">PML body</location>
    </subcellularLocation>
</comment>
<dbReference type="InterPro" id="IPR036957">
    <property type="entry name" value="Znf_PARP_sf"/>
</dbReference>
<keyword evidence="8" id="KW-0378">Hydrolase</keyword>
<dbReference type="AlphaFoldDB" id="A0AAU9KSL9"/>
<evidence type="ECO:0000259" key="14">
    <source>
        <dbReference type="PROSITE" id="PS50064"/>
    </source>
</evidence>
<feature type="compositionally biased region" description="Basic and acidic residues" evidence="13">
    <location>
        <begin position="381"/>
        <end position="394"/>
    </location>
</feature>
<dbReference type="GO" id="GO:0006302">
    <property type="term" value="P:double-strand break repair"/>
    <property type="evidence" value="ECO:0007669"/>
    <property type="project" value="TreeGrafter"/>
</dbReference>
<comment type="cofactor">
    <cofactor evidence="2">
        <name>Mg(2+)</name>
        <dbReference type="ChEBI" id="CHEBI:18420"/>
    </cofactor>
</comment>
<evidence type="ECO:0000256" key="8">
    <source>
        <dbReference type="ARBA" id="ARBA00022801"/>
    </source>
</evidence>
<gene>
    <name evidence="15" type="ORF">PBS003_LOCUS3577</name>
</gene>
<keyword evidence="11" id="KW-0234">DNA repair</keyword>
<keyword evidence="7" id="KW-0863">Zinc-finger</keyword>
<keyword evidence="9" id="KW-0862">Zinc</keyword>
<evidence type="ECO:0000313" key="16">
    <source>
        <dbReference type="Proteomes" id="UP001160483"/>
    </source>
</evidence>
<feature type="region of interest" description="Disordered" evidence="13">
    <location>
        <begin position="381"/>
        <end position="415"/>
    </location>
</feature>
<dbReference type="SMART" id="SM01336">
    <property type="entry name" value="zf-PARP"/>
    <property type="match status" value="1"/>
</dbReference>
<reference evidence="15" key="1">
    <citation type="submission" date="2021-11" db="EMBL/GenBank/DDBJ databases">
        <authorList>
            <person name="Islam A."/>
            <person name="Islam S."/>
            <person name="Flora M.S."/>
            <person name="Rahman M."/>
            <person name="Ziaur R.M."/>
            <person name="Epstein J.H."/>
            <person name="Hassan M."/>
            <person name="Klassen M."/>
            <person name="Woodard K."/>
            <person name="Webb A."/>
            <person name="Webby R.J."/>
            <person name="El Zowalaty M.E."/>
        </authorList>
    </citation>
    <scope>NUCLEOTIDE SEQUENCE</scope>
    <source>
        <strain evidence="15">Pbs3</strain>
    </source>
</reference>
<name>A0AAU9KSL9_9STRA</name>
<comment type="cofactor">
    <cofactor evidence="1">
        <name>Mn(2+)</name>
        <dbReference type="ChEBI" id="CHEBI:29035"/>
    </cofactor>
</comment>
<sequence>MKLRILTFNLFFDEKARYIRMKAIGRLVENTRPAVIGFQEVTREMLAMLKAQNWARYYDCSADMVPPLEAPYFVVLFSALPVQDVQTYPFVNSKMGRELVYMQIEPILGKTLIIGTAHLESLPQFSTIRVAQFKESLTLLRDRVKKMSLKTDPKRQNGTKRPRDEGKICMGAIFMGDTNLLRSDMKLLDPHLAVFADITVEMSKTGRAKCRICGNLIQKGVIRVGKIMKEKVSGGNKMREIQRWLHVDCYLSVSLTTDEEKVFVQRKRKQLDGKELDKDDGEELDMATVGLPNGWKDLWLSVPGNTEENGYTFDGTRNTLVTSRSFRSRLDRMYFYLAPTDETVRCVFDEIAIVGQQKITDGIWPSDHFGLLGTFDIREEDEKRDAHDAKAESKKAKRTKSSSHVGSRHSPISIE</sequence>
<evidence type="ECO:0000256" key="4">
    <source>
        <dbReference type="ARBA" id="ARBA00022722"/>
    </source>
</evidence>
<evidence type="ECO:0000256" key="9">
    <source>
        <dbReference type="ARBA" id="ARBA00022833"/>
    </source>
</evidence>
<dbReference type="Pfam" id="PF03372">
    <property type="entry name" value="Exo_endo_phos"/>
    <property type="match status" value="1"/>
</dbReference>
<dbReference type="PANTHER" id="PTHR15822:SF4">
    <property type="entry name" value="TYROSYL-DNA PHOSPHODIESTERASE 2"/>
    <property type="match status" value="1"/>
</dbReference>
<dbReference type="CDD" id="cd09080">
    <property type="entry name" value="TDP2"/>
    <property type="match status" value="1"/>
</dbReference>
<dbReference type="SUPFAM" id="SSF57716">
    <property type="entry name" value="Glucocorticoid receptor-like (DNA-binding domain)"/>
    <property type="match status" value="1"/>
</dbReference>
<organism evidence="15 16">
    <name type="scientific">Peronospora belbahrii</name>
    <dbReference type="NCBI Taxonomy" id="622444"/>
    <lineage>
        <taxon>Eukaryota</taxon>
        <taxon>Sar</taxon>
        <taxon>Stramenopiles</taxon>
        <taxon>Oomycota</taxon>
        <taxon>Peronosporomycetes</taxon>
        <taxon>Peronosporales</taxon>
        <taxon>Peronosporaceae</taxon>
        <taxon>Peronospora</taxon>
    </lineage>
</organism>
<dbReference type="EMBL" id="CAKKTJ010000163">
    <property type="protein sequence ID" value="CAH0476809.1"/>
    <property type="molecule type" value="Genomic_DNA"/>
</dbReference>
<evidence type="ECO:0000256" key="12">
    <source>
        <dbReference type="ARBA" id="ARBA00023242"/>
    </source>
</evidence>
<evidence type="ECO:0000256" key="10">
    <source>
        <dbReference type="ARBA" id="ARBA00022842"/>
    </source>
</evidence>
<dbReference type="InterPro" id="IPR005135">
    <property type="entry name" value="Endo/exonuclease/phosphatase"/>
</dbReference>
<evidence type="ECO:0000256" key="1">
    <source>
        <dbReference type="ARBA" id="ARBA00001936"/>
    </source>
</evidence>
<dbReference type="SUPFAM" id="SSF56219">
    <property type="entry name" value="DNase I-like"/>
    <property type="match status" value="1"/>
</dbReference>
<evidence type="ECO:0000256" key="2">
    <source>
        <dbReference type="ARBA" id="ARBA00001946"/>
    </source>
</evidence>
<evidence type="ECO:0000256" key="6">
    <source>
        <dbReference type="ARBA" id="ARBA00022763"/>
    </source>
</evidence>
<dbReference type="Proteomes" id="UP001160483">
    <property type="component" value="Unassembled WGS sequence"/>
</dbReference>
<protein>
    <recommendedName>
        <fullName evidence="14">PARP-type domain-containing protein</fullName>
    </recommendedName>
</protein>
<keyword evidence="12" id="KW-0539">Nucleus</keyword>
<evidence type="ECO:0000256" key="5">
    <source>
        <dbReference type="ARBA" id="ARBA00022723"/>
    </source>
</evidence>
<comment type="caution">
    <text evidence="15">The sequence shown here is derived from an EMBL/GenBank/DDBJ whole genome shotgun (WGS) entry which is preliminary data.</text>
</comment>
<dbReference type="GO" id="GO:0005737">
    <property type="term" value="C:cytoplasm"/>
    <property type="evidence" value="ECO:0007669"/>
    <property type="project" value="TreeGrafter"/>
</dbReference>
<evidence type="ECO:0000313" key="15">
    <source>
        <dbReference type="EMBL" id="CAH0476809.1"/>
    </source>
</evidence>
<dbReference type="Gene3D" id="3.30.1740.10">
    <property type="entry name" value="Zinc finger, PARP-type"/>
    <property type="match status" value="1"/>
</dbReference>
<keyword evidence="5" id="KW-0479">Metal-binding</keyword>
<keyword evidence="10" id="KW-0460">Magnesium</keyword>
<keyword evidence="4" id="KW-0540">Nuclease</keyword>
<dbReference type="Gene3D" id="3.60.10.10">
    <property type="entry name" value="Endonuclease/exonuclease/phosphatase"/>
    <property type="match status" value="1"/>
</dbReference>
<dbReference type="GO" id="GO:0003697">
    <property type="term" value="F:single-stranded DNA binding"/>
    <property type="evidence" value="ECO:0007669"/>
    <property type="project" value="TreeGrafter"/>
</dbReference>
<feature type="domain" description="PARP-type" evidence="14">
    <location>
        <begin position="198"/>
        <end position="283"/>
    </location>
</feature>
<evidence type="ECO:0000256" key="13">
    <source>
        <dbReference type="SAM" id="MobiDB-lite"/>
    </source>
</evidence>
<dbReference type="PANTHER" id="PTHR15822">
    <property type="entry name" value="TRAF AND TNF RECEPTOR-ASSOCIATED PROTEIN"/>
    <property type="match status" value="1"/>
</dbReference>
<accession>A0AAU9KSL9</accession>
<dbReference type="PROSITE" id="PS50064">
    <property type="entry name" value="ZF_PARP_2"/>
    <property type="match status" value="1"/>
</dbReference>
<dbReference type="InterPro" id="IPR001510">
    <property type="entry name" value="Znf_PARP"/>
</dbReference>
<keyword evidence="6" id="KW-0227">DNA damage</keyword>
<dbReference type="InterPro" id="IPR051547">
    <property type="entry name" value="TDP2-like"/>
</dbReference>
<dbReference type="GO" id="GO:0004518">
    <property type="term" value="F:nuclease activity"/>
    <property type="evidence" value="ECO:0007669"/>
    <property type="project" value="UniProtKB-KW"/>
</dbReference>
<dbReference type="InterPro" id="IPR036691">
    <property type="entry name" value="Endo/exonu/phosph_ase_sf"/>
</dbReference>
<dbReference type="GO" id="GO:0070260">
    <property type="term" value="F:5'-tyrosyl-DNA phosphodiesterase activity"/>
    <property type="evidence" value="ECO:0007669"/>
    <property type="project" value="TreeGrafter"/>
</dbReference>